<protein>
    <submittedName>
        <fullName evidence="1">Uncharacterized protein</fullName>
    </submittedName>
</protein>
<comment type="caution">
    <text evidence="1">The sequence shown here is derived from an EMBL/GenBank/DDBJ whole genome shotgun (WGS) entry which is preliminary data.</text>
</comment>
<evidence type="ECO:0000313" key="2">
    <source>
        <dbReference type="Proteomes" id="UP001328733"/>
    </source>
</evidence>
<dbReference type="RefSeq" id="WP_332863756.1">
    <property type="nucleotide sequence ID" value="NZ_JBAFSM010000005.1"/>
</dbReference>
<accession>A0AAW9QQ04</accession>
<organism evidence="1 2">
    <name type="scientific">Pannus brasiliensis CCIBt3594</name>
    <dbReference type="NCBI Taxonomy" id="1427578"/>
    <lineage>
        <taxon>Bacteria</taxon>
        <taxon>Bacillati</taxon>
        <taxon>Cyanobacteriota</taxon>
        <taxon>Cyanophyceae</taxon>
        <taxon>Oscillatoriophycideae</taxon>
        <taxon>Chroococcales</taxon>
        <taxon>Microcystaceae</taxon>
        <taxon>Pannus</taxon>
    </lineage>
</organism>
<dbReference type="Gene3D" id="1.10.287.950">
    <property type="entry name" value="Methyl-accepting chemotaxis protein"/>
    <property type="match status" value="1"/>
</dbReference>
<keyword evidence="2" id="KW-1185">Reference proteome</keyword>
<proteinExistence type="predicted"/>
<name>A0AAW9QQ04_9CHRO</name>
<reference evidence="1 2" key="1">
    <citation type="submission" date="2024-01" db="EMBL/GenBank/DDBJ databases">
        <title>Genomic insights into the taxonomy and metabolism of the cyanobacterium Pannus brasiliensis CCIBt3594.</title>
        <authorList>
            <person name="Machado M."/>
            <person name="Botero N.B."/>
            <person name="Andreote A.P.D."/>
            <person name="Feitosa A.M.T."/>
            <person name="Popin R."/>
            <person name="Sivonen K."/>
            <person name="Fiore M.F."/>
        </authorList>
    </citation>
    <scope>NUCLEOTIDE SEQUENCE [LARGE SCALE GENOMIC DNA]</scope>
    <source>
        <strain evidence="1 2">CCIBt3594</strain>
    </source>
</reference>
<dbReference type="Proteomes" id="UP001328733">
    <property type="component" value="Unassembled WGS sequence"/>
</dbReference>
<dbReference type="EMBL" id="JBAFSM010000005">
    <property type="protein sequence ID" value="MEG3436302.1"/>
    <property type="molecule type" value="Genomic_DNA"/>
</dbReference>
<evidence type="ECO:0000313" key="1">
    <source>
        <dbReference type="EMBL" id="MEG3436302.1"/>
    </source>
</evidence>
<dbReference type="AlphaFoldDB" id="A0AAW9QQ04"/>
<gene>
    <name evidence="1" type="ORF">V0288_04150</name>
</gene>
<sequence length="136" mass="15715">MSEPAENRMDRLEALAGKLLEGLREVKEGLREAREGIQEIKEGLQVTSQNLQETRAIANSNAKSIQALSDNLAESKKEWERDRQGLYQLLGQLTRSMSDFYRVQSDDYNRSDKIEKREARMNEILDRYLPPDDSRA</sequence>